<keyword evidence="1" id="KW-0732">Signal</keyword>
<dbReference type="Proteomes" id="UP000197019">
    <property type="component" value="Chromosome"/>
</dbReference>
<name>A0A1Z4C4W0_9GAMM</name>
<reference evidence="2 4" key="1">
    <citation type="submission" date="2017-06" db="EMBL/GenBank/DDBJ databases">
        <title>Genome Sequencing of the methanotroph Methylovulum psychrotolerants str. HV10-M2 isolated from a high-altitude environment.</title>
        <authorList>
            <person name="Mateos-Rivera A."/>
        </authorList>
    </citation>
    <scope>NUCLEOTIDE SEQUENCE [LARGE SCALE GENOMIC DNA]</scope>
    <source>
        <strain evidence="2 4">HV10_M2</strain>
    </source>
</reference>
<gene>
    <name evidence="3" type="ORF">AADEFJLK_02272</name>
    <name evidence="2" type="ORF">CEK71_01345</name>
</gene>
<keyword evidence="4" id="KW-1185">Reference proteome</keyword>
<feature type="chain" id="PRO_5036031052" description="PBP domain-containing protein" evidence="1">
    <location>
        <begin position="23"/>
        <end position="562"/>
    </location>
</feature>
<dbReference type="EMBL" id="PGFZ01000004">
    <property type="protein sequence ID" value="POZ52051.1"/>
    <property type="molecule type" value="Genomic_DNA"/>
</dbReference>
<evidence type="ECO:0008006" key="6">
    <source>
        <dbReference type="Google" id="ProtNLM"/>
    </source>
</evidence>
<dbReference type="EMBL" id="CP022129">
    <property type="protein sequence ID" value="ASF48596.1"/>
    <property type="molecule type" value="Genomic_DNA"/>
</dbReference>
<dbReference type="RefSeq" id="WP_088621458.1">
    <property type="nucleotide sequence ID" value="NZ_CP022129.1"/>
</dbReference>
<evidence type="ECO:0000313" key="5">
    <source>
        <dbReference type="Proteomes" id="UP000237423"/>
    </source>
</evidence>
<protein>
    <recommendedName>
        <fullName evidence="6">PBP domain-containing protein</fullName>
    </recommendedName>
</protein>
<accession>A0A1Z4C4W0</accession>
<dbReference type="OrthoDB" id="5559748at2"/>
<sequence>MNKLNTLALAVSLLAGTQAAYALTPWTNGTPDLTVYTSGGAAQDKAYGLVVANTLAASGTVDTFADVDPATGTIGGRWTAYYFTGNANLGAGLAGKKILLEKRIYGAAGYGVVPLIANSGNGIALEQLKVIGLGSTAWVANGAKQWKQTISSTNATKYLIKAISDGGFLGVDPDILLKPNTQNYPLPVNQLITGLPEGNWSLALTSVPKTGTNAFTVVPTGGLVYGVAVTLDLYKVLQAAQKRAGSLPSSVVIGNYDEASLPNLNRNVLASILAGKIQNWEEVKIVDKTDSNTVKTLLDSSILADAGVTAPYKETTTGNNLTPVAVGRRNNGAAIGAVAYAKFLNYPSTANSFPPASTVANTAVDEDASLPIVKSPGGAADTGNLLKDWQNGTNATGFNNVPDGSAYAKRWGVAINSADRNNAVTATGTGGDPWRYIKIDGYAPTLENVAAGDYPHWAEGAVLYRTAKSTDALWATKVKLLKALADDLGSPTVASSVNTTQAWGKTGIFATTADPRGFTASIPFNTSNPVVALTHKNGVYPHADIVPVGDTNAAGGFAIQLK</sequence>
<dbReference type="AlphaFoldDB" id="A0A1Z4C4W0"/>
<evidence type="ECO:0000313" key="2">
    <source>
        <dbReference type="EMBL" id="ASF48596.1"/>
    </source>
</evidence>
<organism evidence="2 4">
    <name type="scientific">Methylovulum psychrotolerans</name>
    <dbReference type="NCBI Taxonomy" id="1704499"/>
    <lineage>
        <taxon>Bacteria</taxon>
        <taxon>Pseudomonadati</taxon>
        <taxon>Pseudomonadota</taxon>
        <taxon>Gammaproteobacteria</taxon>
        <taxon>Methylococcales</taxon>
        <taxon>Methylococcaceae</taxon>
        <taxon>Methylovulum</taxon>
    </lineage>
</organism>
<evidence type="ECO:0000256" key="1">
    <source>
        <dbReference type="SAM" id="SignalP"/>
    </source>
</evidence>
<dbReference type="Proteomes" id="UP000237423">
    <property type="component" value="Unassembled WGS sequence"/>
</dbReference>
<proteinExistence type="predicted"/>
<feature type="signal peptide" evidence="1">
    <location>
        <begin position="1"/>
        <end position="22"/>
    </location>
</feature>
<evidence type="ECO:0000313" key="3">
    <source>
        <dbReference type="EMBL" id="POZ52051.1"/>
    </source>
</evidence>
<reference evidence="3 5" key="2">
    <citation type="submission" date="2017-11" db="EMBL/GenBank/DDBJ databases">
        <title>Draft Genome Sequence of Methylobacter psychrotolerans Sph1T, an Obligate Methanotroph from Low-Temperature Environments.</title>
        <authorList>
            <person name="Oshkin I.Y."/>
            <person name="Miroshnikov K."/>
            <person name="Belova S.E."/>
            <person name="Korzhenkov A."/>
            <person name="Toshchakov S.V."/>
            <person name="Dedysh S.N."/>
        </authorList>
    </citation>
    <scope>NUCLEOTIDE SEQUENCE [LARGE SCALE GENOMIC DNA]</scope>
    <source>
        <strain evidence="3 5">Sph1</strain>
    </source>
</reference>
<evidence type="ECO:0000313" key="4">
    <source>
        <dbReference type="Proteomes" id="UP000197019"/>
    </source>
</evidence>
<dbReference type="KEGG" id="mpsy:CEK71_01345"/>